<evidence type="ECO:0000256" key="3">
    <source>
        <dbReference type="ARBA" id="ARBA00023163"/>
    </source>
</evidence>
<proteinExistence type="predicted"/>
<dbReference type="PANTHER" id="PTHR47504">
    <property type="entry name" value="RIGHT ORIGIN-BINDING PROTEIN"/>
    <property type="match status" value="1"/>
</dbReference>
<dbReference type="AlphaFoldDB" id="A0A9N8CTA7"/>
<dbReference type="InterPro" id="IPR011256">
    <property type="entry name" value="Reg_factor_effector_dom_sf"/>
</dbReference>
<dbReference type="SUPFAM" id="SSF55136">
    <property type="entry name" value="Probable bacterial effector-binding domain"/>
    <property type="match status" value="1"/>
</dbReference>
<evidence type="ECO:0000256" key="1">
    <source>
        <dbReference type="ARBA" id="ARBA00023015"/>
    </source>
</evidence>
<evidence type="ECO:0000313" key="7">
    <source>
        <dbReference type="Proteomes" id="UP000834503"/>
    </source>
</evidence>
<accession>A0A9N8CTA7</accession>
<dbReference type="PROSITE" id="PS01124">
    <property type="entry name" value="HTH_ARAC_FAMILY_2"/>
    <property type="match status" value="1"/>
</dbReference>
<dbReference type="RefSeq" id="WP_069325361.1">
    <property type="nucleotide sequence ID" value="NZ_CAHPQT010000009.1"/>
</dbReference>
<feature type="domain" description="HTH araC/xylS-type" evidence="4">
    <location>
        <begin position="9"/>
        <end position="107"/>
    </location>
</feature>
<dbReference type="PRINTS" id="PR00032">
    <property type="entry name" value="HTHARAC"/>
</dbReference>
<dbReference type="InterPro" id="IPR009057">
    <property type="entry name" value="Homeodomain-like_sf"/>
</dbReference>
<evidence type="ECO:0000256" key="2">
    <source>
        <dbReference type="ARBA" id="ARBA00023125"/>
    </source>
</evidence>
<dbReference type="InterPro" id="IPR020449">
    <property type="entry name" value="Tscrpt_reg_AraC-type_HTH"/>
</dbReference>
<evidence type="ECO:0000313" key="8">
    <source>
        <dbReference type="Proteomes" id="UP000837205"/>
    </source>
</evidence>
<dbReference type="SUPFAM" id="SSF46689">
    <property type="entry name" value="Homeodomain-like"/>
    <property type="match status" value="2"/>
</dbReference>
<dbReference type="InterPro" id="IPR050959">
    <property type="entry name" value="MarA-like"/>
</dbReference>
<organism evidence="5 7">
    <name type="scientific">Citrobacter werkmanii</name>
    <dbReference type="NCBI Taxonomy" id="67827"/>
    <lineage>
        <taxon>Bacteria</taxon>
        <taxon>Pseudomonadati</taxon>
        <taxon>Pseudomonadota</taxon>
        <taxon>Gammaproteobacteria</taxon>
        <taxon>Enterobacterales</taxon>
        <taxon>Enterobacteriaceae</taxon>
        <taxon>Citrobacter</taxon>
        <taxon>Citrobacter freundii complex</taxon>
    </lineage>
</organism>
<dbReference type="Proteomes" id="UP000837205">
    <property type="component" value="Unassembled WGS sequence"/>
</dbReference>
<dbReference type="EMBL" id="CAIIUA010000001">
    <property type="protein sequence ID" value="CAC9211896.1"/>
    <property type="molecule type" value="Genomic_DNA"/>
</dbReference>
<dbReference type="Gene3D" id="1.10.10.60">
    <property type="entry name" value="Homeodomain-like"/>
    <property type="match status" value="2"/>
</dbReference>
<evidence type="ECO:0000259" key="4">
    <source>
        <dbReference type="PROSITE" id="PS01124"/>
    </source>
</evidence>
<protein>
    <submittedName>
        <fullName evidence="5">Right origin-binding protein</fullName>
    </submittedName>
</protein>
<reference evidence="5" key="1">
    <citation type="submission" date="2020-05" db="EMBL/GenBank/DDBJ databases">
        <authorList>
            <person name="Delgado-Blas J."/>
        </authorList>
    </citation>
    <scope>NUCLEOTIDE SEQUENCE</scope>
    <source>
        <strain evidence="5">BB1459</strain>
        <strain evidence="6">BB1480</strain>
    </source>
</reference>
<dbReference type="Proteomes" id="UP000834503">
    <property type="component" value="Unassembled WGS sequence"/>
</dbReference>
<dbReference type="SMART" id="SM00342">
    <property type="entry name" value="HTH_ARAC"/>
    <property type="match status" value="1"/>
</dbReference>
<dbReference type="InterPro" id="IPR029442">
    <property type="entry name" value="GyrI-like"/>
</dbReference>
<evidence type="ECO:0000313" key="5">
    <source>
        <dbReference type="EMBL" id="CAB5560304.1"/>
    </source>
</evidence>
<dbReference type="EMBL" id="CAHPQX010000012">
    <property type="protein sequence ID" value="CAB5560304.1"/>
    <property type="molecule type" value="Genomic_DNA"/>
</dbReference>
<comment type="caution">
    <text evidence="5">The sequence shown here is derived from an EMBL/GenBank/DDBJ whole genome shotgun (WGS) entry which is preliminary data.</text>
</comment>
<dbReference type="GO" id="GO:0043565">
    <property type="term" value="F:sequence-specific DNA binding"/>
    <property type="evidence" value="ECO:0007669"/>
    <property type="project" value="InterPro"/>
</dbReference>
<evidence type="ECO:0000313" key="6">
    <source>
        <dbReference type="EMBL" id="CAC9211896.1"/>
    </source>
</evidence>
<sequence>MKLATSVVHSILKHIENNIDENLTVADIAAKAGYTERHLHTIFRKVVGMTPGKYIRTRRLRRAAIRVRLSSQSITHIALDAGFDSVQSFSREFSKLFGVNPRTYRQMEEWDLKGLLIPQDELRESPPKFTLCQRPSQVLYGYCVNYQKSLISLPIIQKSIRWQSIQTELQDIGRDIICAYEFLPCKQQDMMLNVQMFVGTTEQDNTKSEFTMKKVVSGGLYAQFEFNGNQDEYSKFAQKIYMAVLPQNNILRRAGEDIEHFHYGGNLNDSEKHTLSMTYYVPVTLQKVKNTA</sequence>
<keyword evidence="2" id="KW-0238">DNA-binding</keyword>
<keyword evidence="8" id="KW-1185">Reference proteome</keyword>
<dbReference type="GO" id="GO:0003700">
    <property type="term" value="F:DNA-binding transcription factor activity"/>
    <property type="evidence" value="ECO:0007669"/>
    <property type="project" value="InterPro"/>
</dbReference>
<dbReference type="Gene3D" id="3.20.80.10">
    <property type="entry name" value="Regulatory factor, effector binding domain"/>
    <property type="match status" value="1"/>
</dbReference>
<dbReference type="PANTHER" id="PTHR47504:SF3">
    <property type="entry name" value="HTH-TYPE TRANSCRIPTIONAL REGULATOR YKGA-RELATED"/>
    <property type="match status" value="1"/>
</dbReference>
<gene>
    <name evidence="5" type="primary">rob_2</name>
    <name evidence="6" type="synonym">rob_1</name>
    <name evidence="5" type="ORF">GHA_02906</name>
    <name evidence="6" type="ORF">TML_03029</name>
</gene>
<name>A0A9N8CTA7_9ENTR</name>
<dbReference type="Pfam" id="PF12833">
    <property type="entry name" value="HTH_18"/>
    <property type="match status" value="1"/>
</dbReference>
<dbReference type="Pfam" id="PF06445">
    <property type="entry name" value="GyrI-like"/>
    <property type="match status" value="1"/>
</dbReference>
<keyword evidence="3" id="KW-0804">Transcription</keyword>
<keyword evidence="1" id="KW-0805">Transcription regulation</keyword>
<dbReference type="InterPro" id="IPR018060">
    <property type="entry name" value="HTH_AraC"/>
</dbReference>